<dbReference type="PROSITE" id="PS00108">
    <property type="entry name" value="PROTEIN_KINASE_ST"/>
    <property type="match status" value="1"/>
</dbReference>
<evidence type="ECO:0000313" key="12">
    <source>
        <dbReference type="Proteomes" id="UP001529510"/>
    </source>
</evidence>
<feature type="non-terminal residue" evidence="11">
    <location>
        <position position="126"/>
    </location>
</feature>
<dbReference type="SUPFAM" id="SSF56112">
    <property type="entry name" value="Protein kinase-like (PK-like)"/>
    <property type="match status" value="1"/>
</dbReference>
<evidence type="ECO:0000256" key="5">
    <source>
        <dbReference type="ARBA" id="ARBA00022741"/>
    </source>
</evidence>
<evidence type="ECO:0000256" key="2">
    <source>
        <dbReference type="ARBA" id="ARBA00012513"/>
    </source>
</evidence>
<evidence type="ECO:0000313" key="11">
    <source>
        <dbReference type="EMBL" id="KAL0163334.1"/>
    </source>
</evidence>
<keyword evidence="3" id="KW-0723">Serine/threonine-protein kinase</keyword>
<dbReference type="Proteomes" id="UP001529510">
    <property type="component" value="Unassembled WGS sequence"/>
</dbReference>
<dbReference type="InterPro" id="IPR008271">
    <property type="entry name" value="Ser/Thr_kinase_AS"/>
</dbReference>
<dbReference type="EMBL" id="JAMKFB020000021">
    <property type="protein sequence ID" value="KAL0163334.1"/>
    <property type="molecule type" value="Genomic_DNA"/>
</dbReference>
<dbReference type="AlphaFoldDB" id="A0ABD0NMZ2"/>
<sequence length="126" mass="14394">DGDSEPLPLEVALQILANRGPRVEEIIQLLDWQVDPHYYLMVLERPMPCQSLYDYWKCNKGAIKEDTARTIMHQTVFAARICCLRGVLHRDIKLENLLINPETLEVKLIDFGCGAVLTDEGYTSYA</sequence>
<comment type="catalytic activity">
    <reaction evidence="9">
        <text>L-seryl-[protein] + ATP = O-phospho-L-seryl-[protein] + ADP + H(+)</text>
        <dbReference type="Rhea" id="RHEA:17989"/>
        <dbReference type="Rhea" id="RHEA-COMP:9863"/>
        <dbReference type="Rhea" id="RHEA-COMP:11604"/>
        <dbReference type="ChEBI" id="CHEBI:15378"/>
        <dbReference type="ChEBI" id="CHEBI:29999"/>
        <dbReference type="ChEBI" id="CHEBI:30616"/>
        <dbReference type="ChEBI" id="CHEBI:83421"/>
        <dbReference type="ChEBI" id="CHEBI:456216"/>
        <dbReference type="EC" id="2.7.11.1"/>
    </reaction>
</comment>
<organism evidence="11 12">
    <name type="scientific">Cirrhinus mrigala</name>
    <name type="common">Mrigala</name>
    <dbReference type="NCBI Taxonomy" id="683832"/>
    <lineage>
        <taxon>Eukaryota</taxon>
        <taxon>Metazoa</taxon>
        <taxon>Chordata</taxon>
        <taxon>Craniata</taxon>
        <taxon>Vertebrata</taxon>
        <taxon>Euteleostomi</taxon>
        <taxon>Actinopterygii</taxon>
        <taxon>Neopterygii</taxon>
        <taxon>Teleostei</taxon>
        <taxon>Ostariophysi</taxon>
        <taxon>Cypriniformes</taxon>
        <taxon>Cyprinidae</taxon>
        <taxon>Labeoninae</taxon>
        <taxon>Labeonini</taxon>
        <taxon>Cirrhinus</taxon>
    </lineage>
</organism>
<evidence type="ECO:0000256" key="1">
    <source>
        <dbReference type="ARBA" id="ARBA00005505"/>
    </source>
</evidence>
<dbReference type="EC" id="2.7.11.1" evidence="2"/>
<comment type="caution">
    <text evidence="11">The sequence shown here is derived from an EMBL/GenBank/DDBJ whole genome shotgun (WGS) entry which is preliminary data.</text>
</comment>
<evidence type="ECO:0000256" key="3">
    <source>
        <dbReference type="ARBA" id="ARBA00022527"/>
    </source>
</evidence>
<evidence type="ECO:0000256" key="6">
    <source>
        <dbReference type="ARBA" id="ARBA00022777"/>
    </source>
</evidence>
<reference evidence="11 12" key="1">
    <citation type="submission" date="2024-05" db="EMBL/GenBank/DDBJ databases">
        <title>Genome sequencing and assembly of Indian major carp, Cirrhinus mrigala (Hamilton, 1822).</title>
        <authorList>
            <person name="Mohindra V."/>
            <person name="Chowdhury L.M."/>
            <person name="Lal K."/>
            <person name="Jena J.K."/>
        </authorList>
    </citation>
    <scope>NUCLEOTIDE SEQUENCE [LARGE SCALE GENOMIC DNA]</scope>
    <source>
        <strain evidence="11">CM1030</strain>
        <tissue evidence="11">Blood</tissue>
    </source>
</reference>
<proteinExistence type="inferred from homology"/>
<keyword evidence="6" id="KW-0418">Kinase</keyword>
<dbReference type="PROSITE" id="PS50011">
    <property type="entry name" value="PROTEIN_KINASE_DOM"/>
    <property type="match status" value="1"/>
</dbReference>
<dbReference type="PANTHER" id="PTHR22984:SF11">
    <property type="entry name" value="AURORA KINASE-RELATED"/>
    <property type="match status" value="1"/>
</dbReference>
<dbReference type="InterPro" id="IPR051138">
    <property type="entry name" value="PIM_Ser/Thr_kinase"/>
</dbReference>
<keyword evidence="4" id="KW-0808">Transferase</keyword>
<evidence type="ECO:0000256" key="9">
    <source>
        <dbReference type="ARBA" id="ARBA00048679"/>
    </source>
</evidence>
<evidence type="ECO:0000256" key="8">
    <source>
        <dbReference type="ARBA" id="ARBA00047899"/>
    </source>
</evidence>
<accession>A0ABD0NMZ2</accession>
<dbReference type="InterPro" id="IPR011009">
    <property type="entry name" value="Kinase-like_dom_sf"/>
</dbReference>
<dbReference type="GO" id="GO:0005524">
    <property type="term" value="F:ATP binding"/>
    <property type="evidence" value="ECO:0007669"/>
    <property type="project" value="UniProtKB-KW"/>
</dbReference>
<dbReference type="PANTHER" id="PTHR22984">
    <property type="entry name" value="SERINE/THREONINE-PROTEIN KINASE PIM"/>
    <property type="match status" value="1"/>
</dbReference>
<dbReference type="Gene3D" id="3.30.200.20">
    <property type="entry name" value="Phosphorylase Kinase, domain 1"/>
    <property type="match status" value="1"/>
</dbReference>
<dbReference type="Pfam" id="PF00069">
    <property type="entry name" value="Pkinase"/>
    <property type="match status" value="1"/>
</dbReference>
<dbReference type="Gene3D" id="1.10.510.10">
    <property type="entry name" value="Transferase(Phosphotransferase) domain 1"/>
    <property type="match status" value="1"/>
</dbReference>
<gene>
    <name evidence="11" type="ORF">M9458_042730</name>
</gene>
<comment type="similarity">
    <text evidence="1">Belongs to the protein kinase superfamily. CAMK Ser/Thr protein kinase family. PIM subfamily.</text>
</comment>
<evidence type="ECO:0000256" key="4">
    <source>
        <dbReference type="ARBA" id="ARBA00022679"/>
    </source>
</evidence>
<name>A0ABD0NMZ2_CIRMR</name>
<evidence type="ECO:0000259" key="10">
    <source>
        <dbReference type="PROSITE" id="PS50011"/>
    </source>
</evidence>
<evidence type="ECO:0000256" key="7">
    <source>
        <dbReference type="ARBA" id="ARBA00022840"/>
    </source>
</evidence>
<dbReference type="InterPro" id="IPR000719">
    <property type="entry name" value="Prot_kinase_dom"/>
</dbReference>
<keyword evidence="5" id="KW-0547">Nucleotide-binding</keyword>
<feature type="domain" description="Protein kinase" evidence="10">
    <location>
        <begin position="1"/>
        <end position="126"/>
    </location>
</feature>
<dbReference type="GO" id="GO:0004674">
    <property type="term" value="F:protein serine/threonine kinase activity"/>
    <property type="evidence" value="ECO:0007669"/>
    <property type="project" value="UniProtKB-KW"/>
</dbReference>
<keyword evidence="7" id="KW-0067">ATP-binding</keyword>
<protein>
    <recommendedName>
        <fullName evidence="2">non-specific serine/threonine protein kinase</fullName>
        <ecNumber evidence="2">2.7.11.1</ecNumber>
    </recommendedName>
</protein>
<comment type="catalytic activity">
    <reaction evidence="8">
        <text>L-threonyl-[protein] + ATP = O-phospho-L-threonyl-[protein] + ADP + H(+)</text>
        <dbReference type="Rhea" id="RHEA:46608"/>
        <dbReference type="Rhea" id="RHEA-COMP:11060"/>
        <dbReference type="Rhea" id="RHEA-COMP:11605"/>
        <dbReference type="ChEBI" id="CHEBI:15378"/>
        <dbReference type="ChEBI" id="CHEBI:30013"/>
        <dbReference type="ChEBI" id="CHEBI:30616"/>
        <dbReference type="ChEBI" id="CHEBI:61977"/>
        <dbReference type="ChEBI" id="CHEBI:456216"/>
        <dbReference type="EC" id="2.7.11.1"/>
    </reaction>
</comment>
<feature type="non-terminal residue" evidence="11">
    <location>
        <position position="1"/>
    </location>
</feature>
<keyword evidence="12" id="KW-1185">Reference proteome</keyword>